<evidence type="ECO:0000313" key="1">
    <source>
        <dbReference type="EMBL" id="QDV26163.1"/>
    </source>
</evidence>
<dbReference type="RefSeq" id="WP_145082108.1">
    <property type="nucleotide sequence ID" value="NZ_CP036298.1"/>
</dbReference>
<protein>
    <submittedName>
        <fullName evidence="1">Uncharacterized protein</fullName>
    </submittedName>
</protein>
<proteinExistence type="predicted"/>
<reference evidence="1 2" key="1">
    <citation type="submission" date="2019-02" db="EMBL/GenBank/DDBJ databases">
        <title>Deep-cultivation of Planctomycetes and their phenomic and genomic characterization uncovers novel biology.</title>
        <authorList>
            <person name="Wiegand S."/>
            <person name="Jogler M."/>
            <person name="Boedeker C."/>
            <person name="Pinto D."/>
            <person name="Vollmers J."/>
            <person name="Rivas-Marin E."/>
            <person name="Kohn T."/>
            <person name="Peeters S.H."/>
            <person name="Heuer A."/>
            <person name="Rast P."/>
            <person name="Oberbeckmann S."/>
            <person name="Bunk B."/>
            <person name="Jeske O."/>
            <person name="Meyerdierks A."/>
            <person name="Storesund J.E."/>
            <person name="Kallscheuer N."/>
            <person name="Luecker S."/>
            <person name="Lage O.M."/>
            <person name="Pohl T."/>
            <person name="Merkel B.J."/>
            <person name="Hornburger P."/>
            <person name="Mueller R.-W."/>
            <person name="Bruemmer F."/>
            <person name="Labrenz M."/>
            <person name="Spormann A.M."/>
            <person name="Op den Camp H."/>
            <person name="Overmann J."/>
            <person name="Amann R."/>
            <person name="Jetten M.S.M."/>
            <person name="Mascher T."/>
            <person name="Medema M.H."/>
            <person name="Devos D.P."/>
            <person name="Kaster A.-K."/>
            <person name="Ovreas L."/>
            <person name="Rohde M."/>
            <person name="Galperin M.Y."/>
            <person name="Jogler C."/>
        </authorList>
    </citation>
    <scope>NUCLEOTIDE SEQUENCE [LARGE SCALE GENOMIC DNA]</scope>
    <source>
        <strain evidence="1 2">Q31a</strain>
    </source>
</reference>
<accession>A0A518GC56</accession>
<organism evidence="1 2">
    <name type="scientific">Aureliella helgolandensis</name>
    <dbReference type="NCBI Taxonomy" id="2527968"/>
    <lineage>
        <taxon>Bacteria</taxon>
        <taxon>Pseudomonadati</taxon>
        <taxon>Planctomycetota</taxon>
        <taxon>Planctomycetia</taxon>
        <taxon>Pirellulales</taxon>
        <taxon>Pirellulaceae</taxon>
        <taxon>Aureliella</taxon>
    </lineage>
</organism>
<sequence>MKPTIRIDCDTPDQLPEVAELQRITEDGNEVVLLLSKHLTPLAMSRALHQLSQALPECSVIESGGTCAAHGITIGQRTAP</sequence>
<keyword evidence="2" id="KW-1185">Reference proteome</keyword>
<gene>
    <name evidence="1" type="ORF">Q31a_45350</name>
</gene>
<evidence type="ECO:0000313" key="2">
    <source>
        <dbReference type="Proteomes" id="UP000318017"/>
    </source>
</evidence>
<dbReference type="AlphaFoldDB" id="A0A518GC56"/>
<dbReference type="Proteomes" id="UP000318017">
    <property type="component" value="Chromosome"/>
</dbReference>
<dbReference type="EMBL" id="CP036298">
    <property type="protein sequence ID" value="QDV26163.1"/>
    <property type="molecule type" value="Genomic_DNA"/>
</dbReference>
<dbReference type="KEGG" id="ahel:Q31a_45350"/>
<name>A0A518GC56_9BACT</name>